<reference evidence="11" key="1">
    <citation type="submission" date="2014-03" db="EMBL/GenBank/DDBJ databases">
        <authorList>
            <person name="Casaregola S."/>
        </authorList>
    </citation>
    <scope>NUCLEOTIDE SEQUENCE [LARGE SCALE GENOMIC DNA]</scope>
    <source>
        <strain evidence="11">CLIB 918</strain>
    </source>
</reference>
<dbReference type="Proteomes" id="UP000242525">
    <property type="component" value="Unassembled WGS sequence"/>
</dbReference>
<dbReference type="GO" id="GO:0005730">
    <property type="term" value="C:nucleolus"/>
    <property type="evidence" value="ECO:0007669"/>
    <property type="project" value="UniProtKB-SubCell"/>
</dbReference>
<dbReference type="EC" id="2.1.1.-" evidence="9"/>
<evidence type="ECO:0000256" key="9">
    <source>
        <dbReference type="RuleBase" id="RU365074"/>
    </source>
</evidence>
<keyword evidence="4 9" id="KW-0489">Methyltransferase</keyword>
<evidence type="ECO:0000313" key="12">
    <source>
        <dbReference type="Proteomes" id="UP000242525"/>
    </source>
</evidence>
<dbReference type="InterPro" id="IPR029063">
    <property type="entry name" value="SAM-dependent_MTases_sf"/>
</dbReference>
<proteinExistence type="inferred from homology"/>
<feature type="compositionally biased region" description="Basic residues" evidence="10">
    <location>
        <begin position="105"/>
        <end position="116"/>
    </location>
</feature>
<feature type="region of interest" description="Disordered" evidence="10">
    <location>
        <begin position="12"/>
        <end position="142"/>
    </location>
</feature>
<keyword evidence="7 9" id="KW-0539">Nucleus</keyword>
<dbReference type="Gene3D" id="3.40.50.150">
    <property type="entry name" value="Vaccinia Virus protein VP39"/>
    <property type="match status" value="1"/>
</dbReference>
<feature type="compositionally biased region" description="Basic and acidic residues" evidence="10">
    <location>
        <begin position="53"/>
        <end position="69"/>
    </location>
</feature>
<comment type="similarity">
    <text evidence="2 9">Belongs to the methyltransferase superfamily. RRP8 family.</text>
</comment>
<dbReference type="InterPro" id="IPR042036">
    <property type="entry name" value="RRP8_N"/>
</dbReference>
<dbReference type="Gene3D" id="1.10.10.2150">
    <property type="entry name" value="Ribosomal RNA-processing protein 8, N-terminal domain"/>
    <property type="match status" value="1"/>
</dbReference>
<dbReference type="GO" id="GO:0042273">
    <property type="term" value="P:ribosomal large subunit biogenesis"/>
    <property type="evidence" value="ECO:0007669"/>
    <property type="project" value="TreeGrafter"/>
</dbReference>
<dbReference type="InterPro" id="IPR007823">
    <property type="entry name" value="RRP8"/>
</dbReference>
<evidence type="ECO:0000256" key="4">
    <source>
        <dbReference type="ARBA" id="ARBA00022603"/>
    </source>
</evidence>
<evidence type="ECO:0000256" key="5">
    <source>
        <dbReference type="ARBA" id="ARBA00022679"/>
    </source>
</evidence>
<evidence type="ECO:0000256" key="3">
    <source>
        <dbReference type="ARBA" id="ARBA00022552"/>
    </source>
</evidence>
<keyword evidence="5 9" id="KW-0808">Transferase</keyword>
<dbReference type="GO" id="GO:0016433">
    <property type="term" value="F:rRNA (adenine) methyltransferase activity"/>
    <property type="evidence" value="ECO:0007669"/>
    <property type="project" value="TreeGrafter"/>
</dbReference>
<dbReference type="AlphaFoldDB" id="A0A0J9X316"/>
<keyword evidence="3 9" id="KW-0698">rRNA processing</keyword>
<keyword evidence="12" id="KW-1185">Reference proteome</keyword>
<dbReference type="CDD" id="cd02440">
    <property type="entry name" value="AdoMet_MTases"/>
    <property type="match status" value="1"/>
</dbReference>
<comment type="subcellular location">
    <subcellularLocation>
        <location evidence="1 9">Nucleus</location>
        <location evidence="1 9">Nucleolus</location>
    </subcellularLocation>
</comment>
<sequence>MSLFEVEGWAVPTSIAVQNKKKGKKHDEAKKAEQDSAAANNNKGLGKKGKKVKSTEIQDLFEQHIEGKVKPAPVEPVKPAPAPAAAPAAAAAPAPAAAETAEPKKAKKNNKNKKRKHDDQDDKNASASATTDKKPSKQAKTADTFATVGISTKTKLTPLQQKMMEKLAGSRFRWINEQLYTTTSEEAMRIMKAQPEMFDEYHQGFRSQVQSWPQNPVDTFAEQIKERLQKPIGAPGGMPGDKDGRIVVADMGCGEANLALQIKAIEKKVTLPKKGKAARFFKKPKFEVHSFDLKKANERITVADIKNVPLPDESAHVVVFCLALMGTNFLDFVREGLRILKPNGEIWIAEIKSRFVDNDTVDFVKVLKSLGLFHKNTDDSNKMFIRMEFFKPNKEYIENRDEKQRNRKRFIEEPEELPKILLKPCIYKRR</sequence>
<protein>
    <recommendedName>
        <fullName evidence="8 9">Ribosomal RNA-processing protein 8</fullName>
        <ecNumber evidence="9">2.1.1.-</ecNumber>
    </recommendedName>
</protein>
<dbReference type="OrthoDB" id="10258825at2759"/>
<comment type="caution">
    <text evidence="11">The sequence shown here is derived from an EMBL/GenBank/DDBJ whole genome shotgun (WGS) entry which is preliminary data.</text>
</comment>
<evidence type="ECO:0000313" key="11">
    <source>
        <dbReference type="EMBL" id="CDO51554.1"/>
    </source>
</evidence>
<evidence type="ECO:0000256" key="2">
    <source>
        <dbReference type="ARBA" id="ARBA00006301"/>
    </source>
</evidence>
<dbReference type="SUPFAM" id="SSF53335">
    <property type="entry name" value="S-adenosyl-L-methionine-dependent methyltransferases"/>
    <property type="match status" value="1"/>
</dbReference>
<comment type="function">
    <text evidence="9">S-adenosyl-L-methionine-dependent methyltransferase that specifically methylates the N(1) position of adenine in helix 25.1 in 25S rRNA. Required both for ribosomal 40S and 60S subunits biogenesis. Required for efficient pre-rRNA cleavage at site A2.</text>
</comment>
<dbReference type="STRING" id="1173061.A0A0J9X316"/>
<feature type="compositionally biased region" description="Low complexity" evidence="10">
    <location>
        <begin position="85"/>
        <end position="100"/>
    </location>
</feature>
<feature type="compositionally biased region" description="Pro residues" evidence="10">
    <location>
        <begin position="73"/>
        <end position="84"/>
    </location>
</feature>
<accession>A0A0J9X316</accession>
<organism evidence="11 12">
    <name type="scientific">Geotrichum candidum</name>
    <name type="common">Oospora lactis</name>
    <name type="synonym">Dipodascus geotrichum</name>
    <dbReference type="NCBI Taxonomy" id="1173061"/>
    <lineage>
        <taxon>Eukaryota</taxon>
        <taxon>Fungi</taxon>
        <taxon>Dikarya</taxon>
        <taxon>Ascomycota</taxon>
        <taxon>Saccharomycotina</taxon>
        <taxon>Dipodascomycetes</taxon>
        <taxon>Dipodascales</taxon>
        <taxon>Dipodascaceae</taxon>
        <taxon>Geotrichum</taxon>
    </lineage>
</organism>
<dbReference type="EMBL" id="CCBN010000001">
    <property type="protein sequence ID" value="CDO51554.1"/>
    <property type="molecule type" value="Genomic_DNA"/>
</dbReference>
<evidence type="ECO:0000256" key="10">
    <source>
        <dbReference type="SAM" id="MobiDB-lite"/>
    </source>
</evidence>
<dbReference type="FunFam" id="1.10.10.2150:FF:000001">
    <property type="entry name" value="Ribosomal RNA-processing protein 8"/>
    <property type="match status" value="1"/>
</dbReference>
<evidence type="ECO:0000256" key="6">
    <source>
        <dbReference type="ARBA" id="ARBA00022691"/>
    </source>
</evidence>
<evidence type="ECO:0000256" key="7">
    <source>
        <dbReference type="ARBA" id="ARBA00023242"/>
    </source>
</evidence>
<feature type="compositionally biased region" description="Basic and acidic residues" evidence="10">
    <location>
        <begin position="25"/>
        <end position="34"/>
    </location>
</feature>
<keyword evidence="6 9" id="KW-0949">S-adenosyl-L-methionine</keyword>
<dbReference type="PANTHER" id="PTHR12787:SF0">
    <property type="entry name" value="RIBOSOMAL RNA-PROCESSING PROTEIN 8"/>
    <property type="match status" value="1"/>
</dbReference>
<name>A0A0J9X316_GEOCN</name>
<dbReference type="Pfam" id="PF05148">
    <property type="entry name" value="Methyltransf_8"/>
    <property type="match status" value="2"/>
</dbReference>
<evidence type="ECO:0000256" key="8">
    <source>
        <dbReference type="ARBA" id="ARBA00076672"/>
    </source>
</evidence>
<gene>
    <name evidence="11" type="ORF">BN980_GECA01s08172g</name>
</gene>
<evidence type="ECO:0000256" key="1">
    <source>
        <dbReference type="ARBA" id="ARBA00004604"/>
    </source>
</evidence>
<dbReference type="PANTHER" id="PTHR12787">
    <property type="entry name" value="RIBOSOMAL RNA-PROCESSING PROTEIN 8"/>
    <property type="match status" value="1"/>
</dbReference>